<protein>
    <submittedName>
        <fullName evidence="2">Uncharacterized protein</fullName>
    </submittedName>
</protein>
<evidence type="ECO:0000313" key="2">
    <source>
        <dbReference type="EMBL" id="KAJ1959555.1"/>
    </source>
</evidence>
<evidence type="ECO:0000313" key="3">
    <source>
        <dbReference type="Proteomes" id="UP001150925"/>
    </source>
</evidence>
<feature type="compositionally biased region" description="Basic and acidic residues" evidence="1">
    <location>
        <begin position="101"/>
        <end position="110"/>
    </location>
</feature>
<reference evidence="2" key="1">
    <citation type="submission" date="2022-07" db="EMBL/GenBank/DDBJ databases">
        <title>Phylogenomic reconstructions and comparative analyses of Kickxellomycotina fungi.</title>
        <authorList>
            <person name="Reynolds N.K."/>
            <person name="Stajich J.E."/>
            <person name="Barry K."/>
            <person name="Grigoriev I.V."/>
            <person name="Crous P."/>
            <person name="Smith M.E."/>
        </authorList>
    </citation>
    <scope>NUCLEOTIDE SEQUENCE</scope>
    <source>
        <strain evidence="2">RSA 1196</strain>
    </source>
</reference>
<organism evidence="2 3">
    <name type="scientific">Dispira parvispora</name>
    <dbReference type="NCBI Taxonomy" id="1520584"/>
    <lineage>
        <taxon>Eukaryota</taxon>
        <taxon>Fungi</taxon>
        <taxon>Fungi incertae sedis</taxon>
        <taxon>Zoopagomycota</taxon>
        <taxon>Kickxellomycotina</taxon>
        <taxon>Dimargaritomycetes</taxon>
        <taxon>Dimargaritales</taxon>
        <taxon>Dimargaritaceae</taxon>
        <taxon>Dispira</taxon>
    </lineage>
</organism>
<sequence length="274" mass="29973">MASSSSTAATTIPNLILVQDIVDNTFYYPVIHYQFDDDPEPPYTFPNDDSVTGVEIGLGPQDHTINYVRSVAGHFQVTDWEYQDNSGGDSTTTNTTHKPSHKVEYRRDSDTSTSGGGGGMTVSVHPTLSRGLHPESSTDNRNGSRRSAVRGNTEGEALYDNNKPLDDEPSLGKNPTDLSRSLMSLQKAALSDGNSLGKPLILKGIFADETIAQKAALGSASYHDAETVSQTIFERDLNTLENSADQTLQHLHSTMDYLARRSNAIQRFLEKDDF</sequence>
<dbReference type="OrthoDB" id="1681166at2759"/>
<dbReference type="Proteomes" id="UP001150925">
    <property type="component" value="Unassembled WGS sequence"/>
</dbReference>
<dbReference type="AlphaFoldDB" id="A0A9W8ASB9"/>
<comment type="caution">
    <text evidence="2">The sequence shown here is derived from an EMBL/GenBank/DDBJ whole genome shotgun (WGS) entry which is preliminary data.</text>
</comment>
<feature type="compositionally biased region" description="Low complexity" evidence="1">
    <location>
        <begin position="84"/>
        <end position="96"/>
    </location>
</feature>
<proteinExistence type="predicted"/>
<accession>A0A9W8ASB9</accession>
<feature type="region of interest" description="Disordered" evidence="1">
    <location>
        <begin position="81"/>
        <end position="178"/>
    </location>
</feature>
<name>A0A9W8ASB9_9FUNG</name>
<evidence type="ECO:0000256" key="1">
    <source>
        <dbReference type="SAM" id="MobiDB-lite"/>
    </source>
</evidence>
<keyword evidence="3" id="KW-1185">Reference proteome</keyword>
<gene>
    <name evidence="2" type="ORF">IWQ62_004562</name>
</gene>
<dbReference type="EMBL" id="JANBPY010001557">
    <property type="protein sequence ID" value="KAJ1959555.1"/>
    <property type="molecule type" value="Genomic_DNA"/>
</dbReference>